<name>A0A084E9B1_SPHYA</name>
<accession>A0A084E9B1</accession>
<keyword evidence="3" id="KW-0378">Hydrolase</keyword>
<gene>
    <name evidence="3" type="ORF">CP98_04798</name>
    <name evidence="4" type="ORF">HH800_25740</name>
</gene>
<keyword evidence="3" id="KW-0645">Protease</keyword>
<sequence>MTLEGKSIAILIAPRGTEEPEFSKPKQAVEDAGGKVTVVSFEPGKARTVNGDLDEGASYTIDKTFSEVKADDFDGLVVPGGTVGADKLRGNVEAIAFIRAFFDQKKPVAAICHAPWTLIEAGVLEGRTLTSYPTLKVDIENAGGAWTNEEVVVDNGLVTSRDPNDLPAFCAKLVEEIAEDVGAAPAAGN</sequence>
<reference evidence="4 6" key="2">
    <citation type="submission" date="2020-04" db="EMBL/GenBank/DDBJ databases">
        <title>The Whole Genome Analysis of High salt-tolerant Sphingobium yanoikuyae YC-XJ2 with Aryl organophosphorus flame retardants (aryl-OPFRs)-degrading capacity and characteristics of Related phosphotriesterase.</title>
        <authorList>
            <person name="Li X."/>
        </authorList>
    </citation>
    <scope>NUCLEOTIDE SEQUENCE [LARGE SCALE GENOMIC DNA]</scope>
    <source>
        <strain evidence="4 6">YC-XJ2</strain>
        <plasmid evidence="6">p-a-sy</plasmid>
        <plasmid evidence="4">p-A-Sy</plasmid>
    </source>
</reference>
<geneLocation type="plasmid" evidence="4">
    <name>p-A-Sy</name>
</geneLocation>
<dbReference type="InterPro" id="IPR006286">
    <property type="entry name" value="C56_PfpI-like"/>
</dbReference>
<dbReference type="Pfam" id="PF01965">
    <property type="entry name" value="DJ-1_PfpI"/>
    <property type="match status" value="1"/>
</dbReference>
<dbReference type="GO" id="GO:0016740">
    <property type="term" value="F:transferase activity"/>
    <property type="evidence" value="ECO:0007669"/>
    <property type="project" value="UniProtKB-KW"/>
</dbReference>
<geneLocation type="plasmid" evidence="6">
    <name>p-a-sy</name>
</geneLocation>
<dbReference type="PATRIC" id="fig|13690.10.peg.4951"/>
<dbReference type="STRING" id="13690.AX777_16610"/>
<dbReference type="EMBL" id="CP053022">
    <property type="protein sequence ID" value="QJR05677.1"/>
    <property type="molecule type" value="Genomic_DNA"/>
</dbReference>
<reference evidence="3 5" key="1">
    <citation type="submission" date="2014-03" db="EMBL/GenBank/DDBJ databases">
        <title>Genome sequence of Sphingobium yanoikuyae B1.</title>
        <authorList>
            <person name="Gan H.M."/>
            <person name="Gan H.Y."/>
            <person name="Savka M.A."/>
        </authorList>
    </citation>
    <scope>NUCLEOTIDE SEQUENCE [LARGE SCALE GENOMIC DNA]</scope>
    <source>
        <strain evidence="3 5">B1</strain>
    </source>
</reference>
<dbReference type="eggNOG" id="COG0693">
    <property type="taxonomic scope" value="Bacteria"/>
</dbReference>
<evidence type="ECO:0000256" key="1">
    <source>
        <dbReference type="ARBA" id="ARBA00008542"/>
    </source>
</evidence>
<dbReference type="AlphaFoldDB" id="A0A084E9B1"/>
<feature type="domain" description="DJ-1/PfpI" evidence="2">
    <location>
        <begin position="6"/>
        <end position="176"/>
    </location>
</feature>
<evidence type="ECO:0000313" key="5">
    <source>
        <dbReference type="Proteomes" id="UP000028534"/>
    </source>
</evidence>
<evidence type="ECO:0000313" key="3">
    <source>
        <dbReference type="EMBL" id="KEZ14553.1"/>
    </source>
</evidence>
<dbReference type="PANTHER" id="PTHR42733">
    <property type="entry name" value="DJ-1 PROTEIN"/>
    <property type="match status" value="1"/>
</dbReference>
<evidence type="ECO:0000259" key="2">
    <source>
        <dbReference type="Pfam" id="PF01965"/>
    </source>
</evidence>
<dbReference type="Proteomes" id="UP000028534">
    <property type="component" value="Unassembled WGS sequence"/>
</dbReference>
<dbReference type="SUPFAM" id="SSF52317">
    <property type="entry name" value="Class I glutamine amidotransferase-like"/>
    <property type="match status" value="1"/>
</dbReference>
<organism evidence="3 5">
    <name type="scientific">Sphingobium yanoikuyae</name>
    <name type="common">Sphingomonas yanoikuyae</name>
    <dbReference type="NCBI Taxonomy" id="13690"/>
    <lineage>
        <taxon>Bacteria</taxon>
        <taxon>Pseudomonadati</taxon>
        <taxon>Pseudomonadota</taxon>
        <taxon>Alphaproteobacteria</taxon>
        <taxon>Sphingomonadales</taxon>
        <taxon>Sphingomonadaceae</taxon>
        <taxon>Sphingobium</taxon>
    </lineage>
</organism>
<evidence type="ECO:0000313" key="6">
    <source>
        <dbReference type="Proteomes" id="UP000502611"/>
    </source>
</evidence>
<dbReference type="InterPro" id="IPR002818">
    <property type="entry name" value="DJ-1/PfpI"/>
</dbReference>
<dbReference type="EMBL" id="JGVR01000050">
    <property type="protein sequence ID" value="KEZ14553.1"/>
    <property type="molecule type" value="Genomic_DNA"/>
</dbReference>
<protein>
    <submittedName>
        <fullName evidence="3">Protease I</fullName>
    </submittedName>
    <submittedName>
        <fullName evidence="4">Type 1 glutamine amidotransferase</fullName>
    </submittedName>
</protein>
<dbReference type="Gene3D" id="3.40.50.880">
    <property type="match status" value="1"/>
</dbReference>
<dbReference type="RefSeq" id="WP_026109580.1">
    <property type="nucleotide sequence ID" value="NZ_CP053022.1"/>
</dbReference>
<dbReference type="PROSITE" id="PS51276">
    <property type="entry name" value="PEPTIDASE_C56_PFPI"/>
    <property type="match status" value="1"/>
</dbReference>
<keyword evidence="4" id="KW-0808">Transferase</keyword>
<comment type="similarity">
    <text evidence="1">Belongs to the peptidase C56 family.</text>
</comment>
<dbReference type="CDD" id="cd03134">
    <property type="entry name" value="GATase1_PfpI_like"/>
    <property type="match status" value="1"/>
</dbReference>
<keyword evidence="4" id="KW-0614">Plasmid</keyword>
<evidence type="ECO:0000313" key="4">
    <source>
        <dbReference type="EMBL" id="QJR05677.1"/>
    </source>
</evidence>
<dbReference type="GO" id="GO:0008233">
    <property type="term" value="F:peptidase activity"/>
    <property type="evidence" value="ECO:0007669"/>
    <property type="project" value="UniProtKB-KW"/>
</dbReference>
<dbReference type="InterPro" id="IPR029062">
    <property type="entry name" value="Class_I_gatase-like"/>
</dbReference>
<keyword evidence="4" id="KW-0315">Glutamine amidotransferase</keyword>
<dbReference type="NCBIfam" id="TIGR01382">
    <property type="entry name" value="PfpI"/>
    <property type="match status" value="1"/>
</dbReference>
<dbReference type="Proteomes" id="UP000502611">
    <property type="component" value="Plasmid p-A-Sy"/>
</dbReference>
<proteinExistence type="inferred from homology"/>
<dbReference type="PANTHER" id="PTHR42733:SF12">
    <property type="entry name" value="PROTEINASE"/>
    <property type="match status" value="1"/>
</dbReference>
<dbReference type="GO" id="GO:0006508">
    <property type="term" value="P:proteolysis"/>
    <property type="evidence" value="ECO:0007669"/>
    <property type="project" value="UniProtKB-KW"/>
</dbReference>